<evidence type="ECO:0000256" key="1">
    <source>
        <dbReference type="SAM" id="MobiDB-lite"/>
    </source>
</evidence>
<gene>
    <name evidence="2" type="ORF">SDC9_119139</name>
</gene>
<protein>
    <recommendedName>
        <fullName evidence="3">DNA mismatch repair protein MutS</fullName>
    </recommendedName>
</protein>
<organism evidence="2">
    <name type="scientific">bioreactor metagenome</name>
    <dbReference type="NCBI Taxonomy" id="1076179"/>
    <lineage>
        <taxon>unclassified sequences</taxon>
        <taxon>metagenomes</taxon>
        <taxon>ecological metagenomes</taxon>
    </lineage>
</organism>
<name>A0A645C2X2_9ZZZZ</name>
<dbReference type="EMBL" id="VSSQ01024573">
    <property type="protein sequence ID" value="MPM72166.1"/>
    <property type="molecule type" value="Genomic_DNA"/>
</dbReference>
<feature type="region of interest" description="Disordered" evidence="1">
    <location>
        <begin position="1"/>
        <end position="21"/>
    </location>
</feature>
<dbReference type="AlphaFoldDB" id="A0A645C2X2"/>
<accession>A0A645C2X2</accession>
<evidence type="ECO:0000313" key="2">
    <source>
        <dbReference type="EMBL" id="MPM72166.1"/>
    </source>
</evidence>
<reference evidence="2" key="1">
    <citation type="submission" date="2019-08" db="EMBL/GenBank/DDBJ databases">
        <authorList>
            <person name="Kucharzyk K."/>
            <person name="Murdoch R.W."/>
            <person name="Higgins S."/>
            <person name="Loffler F."/>
        </authorList>
    </citation>
    <scope>NUCLEOTIDE SEQUENCE</scope>
</reference>
<proteinExistence type="predicted"/>
<comment type="caution">
    <text evidence="2">The sequence shown here is derived from an EMBL/GenBank/DDBJ whole genome shotgun (WGS) entry which is preliminary data.</text>
</comment>
<evidence type="ECO:0008006" key="3">
    <source>
        <dbReference type="Google" id="ProtNLM"/>
    </source>
</evidence>
<sequence>MLKQEHKGKGSPPNLEEQLPLYASEEHPILKELKSADVMSMSPIEALNFMHQLQVKLRKE</sequence>